<feature type="domain" description="ABC transporter" evidence="4">
    <location>
        <begin position="1"/>
        <end position="212"/>
    </location>
</feature>
<keyword evidence="1" id="KW-0813">Transport</keyword>
<evidence type="ECO:0000313" key="6">
    <source>
        <dbReference type="Proteomes" id="UP000682111"/>
    </source>
</evidence>
<dbReference type="Proteomes" id="UP000682111">
    <property type="component" value="Unassembled WGS sequence"/>
</dbReference>
<keyword evidence="6" id="KW-1185">Reference proteome</keyword>
<reference evidence="5" key="1">
    <citation type="submission" date="2021-03" db="EMBL/GenBank/DDBJ databases">
        <title>Antimicrobial resistance genes in bacteria isolated from Japanese honey, and their potential for conferring macrolide and lincosamide resistance in the American foulbrood pathogen Paenibacillus larvae.</title>
        <authorList>
            <person name="Okamoto M."/>
            <person name="Kumagai M."/>
            <person name="Kanamori H."/>
            <person name="Takamatsu D."/>
        </authorList>
    </citation>
    <scope>NUCLEOTIDE SEQUENCE</scope>
    <source>
        <strain evidence="5">J27TS8</strain>
    </source>
</reference>
<sequence length="213" mass="24454">MLFLEIRKKLTSFELNVQLKAKNEIVILFGPSGSGKTTILNCIAGLATPDSGTITLNNIPLFKSKKECVPIQKRNIGYLFQDYALFPHMTVKRNIYYGAREQEFVHQLVQVLEIGHLMEKYPRQISGGEKQRVALARALATKPQLLLLDEPFSALDQHIRQECQDELLRLHQTWNIPVIMVTHDYQEAQKMADRIYKINKGQVSEEIKSNFSQ</sequence>
<dbReference type="InterPro" id="IPR050093">
    <property type="entry name" value="ABC_SmlMolc_Importer"/>
</dbReference>
<proteinExistence type="predicted"/>
<dbReference type="Gene3D" id="3.40.50.300">
    <property type="entry name" value="P-loop containing nucleotide triphosphate hydrolases"/>
    <property type="match status" value="1"/>
</dbReference>
<comment type="caution">
    <text evidence="5">The sequence shown here is derived from an EMBL/GenBank/DDBJ whole genome shotgun (WGS) entry which is preliminary data.</text>
</comment>
<dbReference type="InterPro" id="IPR017871">
    <property type="entry name" value="ABC_transporter-like_CS"/>
</dbReference>
<evidence type="ECO:0000256" key="1">
    <source>
        <dbReference type="ARBA" id="ARBA00022448"/>
    </source>
</evidence>
<dbReference type="SMART" id="SM00382">
    <property type="entry name" value="AAA"/>
    <property type="match status" value="1"/>
</dbReference>
<dbReference type="RefSeq" id="WP_095314708.1">
    <property type="nucleotide sequence ID" value="NZ_BORC01000001.1"/>
</dbReference>
<keyword evidence="2" id="KW-0547">Nucleotide-binding</keyword>
<gene>
    <name evidence="5" type="ORF">J27TS8_01300</name>
</gene>
<dbReference type="GO" id="GO:0016887">
    <property type="term" value="F:ATP hydrolysis activity"/>
    <property type="evidence" value="ECO:0007669"/>
    <property type="project" value="InterPro"/>
</dbReference>
<dbReference type="InterPro" id="IPR003439">
    <property type="entry name" value="ABC_transporter-like_ATP-bd"/>
</dbReference>
<dbReference type="Pfam" id="PF00005">
    <property type="entry name" value="ABC_tran"/>
    <property type="match status" value="1"/>
</dbReference>
<dbReference type="GO" id="GO:0005524">
    <property type="term" value="F:ATP binding"/>
    <property type="evidence" value="ECO:0007669"/>
    <property type="project" value="UniProtKB-KW"/>
</dbReference>
<dbReference type="PANTHER" id="PTHR42781:SF4">
    <property type="entry name" value="SPERMIDINE_PUTRESCINE IMPORT ATP-BINDING PROTEIN POTA"/>
    <property type="match status" value="1"/>
</dbReference>
<dbReference type="InterPro" id="IPR027417">
    <property type="entry name" value="P-loop_NTPase"/>
</dbReference>
<dbReference type="EMBL" id="BORC01000001">
    <property type="protein sequence ID" value="GIN60137.1"/>
    <property type="molecule type" value="Genomic_DNA"/>
</dbReference>
<evidence type="ECO:0000259" key="4">
    <source>
        <dbReference type="PROSITE" id="PS50893"/>
    </source>
</evidence>
<evidence type="ECO:0000256" key="3">
    <source>
        <dbReference type="ARBA" id="ARBA00022840"/>
    </source>
</evidence>
<organism evidence="5 6">
    <name type="scientific">Robertmurraya siralis</name>
    <dbReference type="NCBI Taxonomy" id="77777"/>
    <lineage>
        <taxon>Bacteria</taxon>
        <taxon>Bacillati</taxon>
        <taxon>Bacillota</taxon>
        <taxon>Bacilli</taxon>
        <taxon>Bacillales</taxon>
        <taxon>Bacillaceae</taxon>
        <taxon>Robertmurraya</taxon>
    </lineage>
</organism>
<dbReference type="PROSITE" id="PS00211">
    <property type="entry name" value="ABC_TRANSPORTER_1"/>
    <property type="match status" value="1"/>
</dbReference>
<dbReference type="PANTHER" id="PTHR42781">
    <property type="entry name" value="SPERMIDINE/PUTRESCINE IMPORT ATP-BINDING PROTEIN POTA"/>
    <property type="match status" value="1"/>
</dbReference>
<dbReference type="InterPro" id="IPR003593">
    <property type="entry name" value="AAA+_ATPase"/>
</dbReference>
<name>A0A919WE79_9BACI</name>
<accession>A0A919WE79</accession>
<protein>
    <submittedName>
        <fullName evidence="5">ABC transporter</fullName>
    </submittedName>
</protein>
<evidence type="ECO:0000256" key="2">
    <source>
        <dbReference type="ARBA" id="ARBA00022741"/>
    </source>
</evidence>
<evidence type="ECO:0000313" key="5">
    <source>
        <dbReference type="EMBL" id="GIN60137.1"/>
    </source>
</evidence>
<keyword evidence="3" id="KW-0067">ATP-binding</keyword>
<dbReference type="AlphaFoldDB" id="A0A919WE79"/>
<dbReference type="PROSITE" id="PS50893">
    <property type="entry name" value="ABC_TRANSPORTER_2"/>
    <property type="match status" value="1"/>
</dbReference>
<dbReference type="SUPFAM" id="SSF52540">
    <property type="entry name" value="P-loop containing nucleoside triphosphate hydrolases"/>
    <property type="match status" value="1"/>
</dbReference>